<dbReference type="Proteomes" id="UP000426235">
    <property type="component" value="Chromosome"/>
</dbReference>
<evidence type="ECO:0000313" key="1">
    <source>
        <dbReference type="EMBL" id="QGW77657.1"/>
    </source>
</evidence>
<reference evidence="1" key="1">
    <citation type="submission" date="2019-12" db="EMBL/GenBank/DDBJ databases">
        <title>Hybrid Genome Assemblies of two High G+C Isolates from Undergraduate Microbiology Courses.</title>
        <authorList>
            <person name="Ne Ville C.J."/>
            <person name="Enright D."/>
            <person name="Hernandez I."/>
            <person name="Dodsworth J."/>
            <person name="Orwin P.M."/>
        </authorList>
    </citation>
    <scope>NUCLEOTIDE SEQUENCE [LARGE SCALE GENOMIC DNA]</scope>
    <source>
        <strain evidence="1">Neo</strain>
    </source>
</reference>
<dbReference type="RefSeq" id="WP_157192639.1">
    <property type="nucleotide sequence ID" value="NZ_CP046621.1"/>
</dbReference>
<name>A0A6I6HHL1_9PSED</name>
<dbReference type="EMBL" id="CP046621">
    <property type="protein sequence ID" value="QGW77657.1"/>
    <property type="molecule type" value="Genomic_DNA"/>
</dbReference>
<accession>A0A6I6HHL1</accession>
<sequence>MKKPVPDPPSLHLIETIETDVPSCPEHPPLFSVRAGVSAEDALVHASFYLKCARTTVIEAVRHTNKEGRGLAWSTQHSVEMAMALLDALLDGLEERQMPG</sequence>
<proteinExistence type="predicted"/>
<protein>
    <submittedName>
        <fullName evidence="1">DUF3077 domain-containing protein</fullName>
    </submittedName>
</protein>
<gene>
    <name evidence="1" type="ORF">GPJ81_13480</name>
</gene>
<keyword evidence="2" id="KW-1185">Reference proteome</keyword>
<dbReference type="Pfam" id="PF19619">
    <property type="entry name" value="DUF6124"/>
    <property type="match status" value="1"/>
</dbReference>
<organism evidence="1 2">
    <name type="scientific">Pseudomonas alkylphenolica</name>
    <dbReference type="NCBI Taxonomy" id="237609"/>
    <lineage>
        <taxon>Bacteria</taxon>
        <taxon>Pseudomonadati</taxon>
        <taxon>Pseudomonadota</taxon>
        <taxon>Gammaproteobacteria</taxon>
        <taxon>Pseudomonadales</taxon>
        <taxon>Pseudomonadaceae</taxon>
        <taxon>Pseudomonas</taxon>
    </lineage>
</organism>
<dbReference type="AlphaFoldDB" id="A0A6I6HHL1"/>
<evidence type="ECO:0000313" key="2">
    <source>
        <dbReference type="Proteomes" id="UP000426235"/>
    </source>
</evidence>